<dbReference type="Proteomes" id="UP000748025">
    <property type="component" value="Unassembled WGS sequence"/>
</dbReference>
<comment type="similarity">
    <text evidence="1">Belongs to the glutaredoxin family.</text>
</comment>
<dbReference type="InterPro" id="IPR052565">
    <property type="entry name" value="Glutaredoxin-like_YDR286C"/>
</dbReference>
<keyword evidence="1" id="KW-0813">Transport</keyword>
<keyword evidence="3" id="KW-1185">Reference proteome</keyword>
<evidence type="ECO:0000256" key="1">
    <source>
        <dbReference type="RuleBase" id="RU363082"/>
    </source>
</evidence>
<comment type="caution">
    <text evidence="2">The sequence shown here is derived from an EMBL/GenBank/DDBJ whole genome shotgun (WGS) entry which is preliminary data.</text>
</comment>
<evidence type="ECO:0000313" key="2">
    <source>
        <dbReference type="EMBL" id="KAG6008174.1"/>
    </source>
</evidence>
<dbReference type="PANTHER" id="PTHR33558:SF1">
    <property type="entry name" value="GLUTAREDOXIN-LIKE PROTEIN C5ORF63 HOMOLOG"/>
    <property type="match status" value="1"/>
</dbReference>
<dbReference type="SUPFAM" id="SSF52833">
    <property type="entry name" value="Thioredoxin-like"/>
    <property type="match status" value="1"/>
</dbReference>
<dbReference type="AlphaFoldDB" id="A0A9P7NA51"/>
<dbReference type="OrthoDB" id="429967at2759"/>
<dbReference type="InterPro" id="IPR036249">
    <property type="entry name" value="Thioredoxin-like_sf"/>
</dbReference>
<reference evidence="2" key="1">
    <citation type="journal article" date="2020" name="bioRxiv">
        <title>Whole genome comparisons of ergot fungi reveals the divergence and evolution of species within the genus Claviceps are the result of varying mechanisms driving genome evolution and host range expansion.</title>
        <authorList>
            <person name="Wyka S.A."/>
            <person name="Mondo S.J."/>
            <person name="Liu M."/>
            <person name="Dettman J."/>
            <person name="Nalam V."/>
            <person name="Broders K.D."/>
        </authorList>
    </citation>
    <scope>NUCLEOTIDE SEQUENCE</scope>
    <source>
        <strain evidence="2">CCC 602</strain>
    </source>
</reference>
<protein>
    <recommendedName>
        <fullName evidence="1">Glutaredoxin-like protein</fullName>
    </recommendedName>
</protein>
<dbReference type="Gene3D" id="3.40.30.10">
    <property type="entry name" value="Glutaredoxin"/>
    <property type="match status" value="1"/>
</dbReference>
<dbReference type="Pfam" id="PF05768">
    <property type="entry name" value="Glrx-like"/>
    <property type="match status" value="1"/>
</dbReference>
<dbReference type="PANTHER" id="PTHR33558">
    <property type="entry name" value="GLUTAREDOXIN-LIKE PROTEIN C5ORF63 HOMOLOG"/>
    <property type="match status" value="1"/>
</dbReference>
<keyword evidence="1" id="KW-0249">Electron transport</keyword>
<organism evidence="2 3">
    <name type="scientific">Claviceps pusilla</name>
    <dbReference type="NCBI Taxonomy" id="123648"/>
    <lineage>
        <taxon>Eukaryota</taxon>
        <taxon>Fungi</taxon>
        <taxon>Dikarya</taxon>
        <taxon>Ascomycota</taxon>
        <taxon>Pezizomycotina</taxon>
        <taxon>Sordariomycetes</taxon>
        <taxon>Hypocreomycetidae</taxon>
        <taxon>Hypocreales</taxon>
        <taxon>Clavicipitaceae</taxon>
        <taxon>Claviceps</taxon>
    </lineage>
</organism>
<proteinExistence type="inferred from homology"/>
<evidence type="ECO:0000313" key="3">
    <source>
        <dbReference type="Proteomes" id="UP000748025"/>
    </source>
</evidence>
<dbReference type="InterPro" id="IPR008554">
    <property type="entry name" value="Glutaredoxin-like"/>
</dbReference>
<name>A0A9P7NA51_9HYPO</name>
<sequence length="106" mass="12087">MFVTQRLLQACRITLFTRDNCGLCAQAKGVLSEVWDQRPFAYKEVNLALPESNAWRELYDFDIPVIHISKSSAAQEQVSSAPKAVKLMHRFTTDQVQAKMNLVEDQ</sequence>
<dbReference type="EMBL" id="SRPW01001059">
    <property type="protein sequence ID" value="KAG6008174.1"/>
    <property type="molecule type" value="Genomic_DNA"/>
</dbReference>
<gene>
    <name evidence="2" type="ORF">E4U43_000203</name>
</gene>
<accession>A0A9P7NA51</accession>